<dbReference type="eggNOG" id="COG3663">
    <property type="taxonomic scope" value="Bacteria"/>
</dbReference>
<dbReference type="InterPro" id="IPR036895">
    <property type="entry name" value="Uracil-DNA_glycosylase-like_sf"/>
</dbReference>
<dbReference type="Gene3D" id="3.40.470.10">
    <property type="entry name" value="Uracil-DNA glycosylase-like domain"/>
    <property type="match status" value="1"/>
</dbReference>
<dbReference type="AlphaFoldDB" id="Q3SJY6"/>
<dbReference type="InterPro" id="IPR005122">
    <property type="entry name" value="Uracil-DNA_glycosylase-like"/>
</dbReference>
<dbReference type="HOGENOM" id="CLU_094865_0_0_4"/>
<dbReference type="KEGG" id="tbd:Tbd_1057"/>
<keyword evidence="3" id="KW-1185">Reference proteome</keyword>
<organism evidence="2 3">
    <name type="scientific">Thiobacillus denitrificans (strain ATCC 25259 / T1)</name>
    <dbReference type="NCBI Taxonomy" id="292415"/>
    <lineage>
        <taxon>Bacteria</taxon>
        <taxon>Pseudomonadati</taxon>
        <taxon>Pseudomonadota</taxon>
        <taxon>Betaproteobacteria</taxon>
        <taxon>Nitrosomonadales</taxon>
        <taxon>Thiobacillaceae</taxon>
        <taxon>Thiobacillus</taxon>
    </lineage>
</organism>
<dbReference type="Pfam" id="PF03167">
    <property type="entry name" value="UDG"/>
    <property type="match status" value="1"/>
</dbReference>
<dbReference type="SUPFAM" id="SSF52141">
    <property type="entry name" value="Uracil-DNA glycosylase-like"/>
    <property type="match status" value="1"/>
</dbReference>
<proteinExistence type="predicted"/>
<dbReference type="STRING" id="292415.Tbd_1057"/>
<dbReference type="NCBIfam" id="TIGR04274">
    <property type="entry name" value="hypoxanDNAglyco"/>
    <property type="match status" value="1"/>
</dbReference>
<feature type="domain" description="Uracil-DNA glycosylase-like" evidence="1">
    <location>
        <begin position="8"/>
        <end position="166"/>
    </location>
</feature>
<name>Q3SJY6_THIDA</name>
<gene>
    <name evidence="2" type="ordered locus">Tbd_1057</name>
</gene>
<dbReference type="CDD" id="cd10032">
    <property type="entry name" value="UDG-F6_HDG"/>
    <property type="match status" value="1"/>
</dbReference>
<evidence type="ECO:0000259" key="1">
    <source>
        <dbReference type="SMART" id="SM00986"/>
    </source>
</evidence>
<accession>Q3SJY6</accession>
<protein>
    <recommendedName>
        <fullName evidence="1">Uracil-DNA glycosylase-like domain-containing protein</fullName>
    </recommendedName>
</protein>
<evidence type="ECO:0000313" key="3">
    <source>
        <dbReference type="Proteomes" id="UP000008291"/>
    </source>
</evidence>
<reference evidence="2 3" key="1">
    <citation type="journal article" date="2006" name="J. Bacteriol.">
        <title>The genome sequence of the obligately chemolithoautotrophic, facultatively anaerobic bacterium Thiobacillus denitrificans.</title>
        <authorList>
            <person name="Beller H.R."/>
            <person name="Chain P.S."/>
            <person name="Letain T.E."/>
            <person name="Chakicherla A."/>
            <person name="Larimer F.W."/>
            <person name="Richardson P.M."/>
            <person name="Coleman M.A."/>
            <person name="Wood A.P."/>
            <person name="Kelly D.P."/>
        </authorList>
    </citation>
    <scope>NUCLEOTIDE SEQUENCE [LARGE SCALE GENOMIC DNA]</scope>
    <source>
        <strain evidence="2 3">ATCC 25259</strain>
    </source>
</reference>
<dbReference type="SMART" id="SM00987">
    <property type="entry name" value="UreE_C"/>
    <property type="match status" value="1"/>
</dbReference>
<dbReference type="RefSeq" id="WP_011311569.1">
    <property type="nucleotide sequence ID" value="NC_007404.1"/>
</dbReference>
<dbReference type="EMBL" id="CP000116">
    <property type="protein sequence ID" value="AAZ97010.1"/>
    <property type="molecule type" value="Genomic_DNA"/>
</dbReference>
<sequence>MTHAQSFPPIADTHARVLILGSLPGQTSLRMQQYYAQPQNAFWKIMGRLFGAGADVPYAERYRKLVRSGVALWDVCASAERPGSLDSAIVTSSVVPNDFAAFLASHPHIHLVCFNGAKAAGLYRRLVLPDLPEAPRLVAYRTLPSTSPAHAGMRFEEKLAHWSVVKEAAGH</sequence>
<dbReference type="SMART" id="SM00986">
    <property type="entry name" value="UDG"/>
    <property type="match status" value="1"/>
</dbReference>
<dbReference type="OrthoDB" id="9799921at2"/>
<dbReference type="InterPro" id="IPR026353">
    <property type="entry name" value="Hypoxan-DNA_Glyclase"/>
</dbReference>
<evidence type="ECO:0000313" key="2">
    <source>
        <dbReference type="EMBL" id="AAZ97010.1"/>
    </source>
</evidence>
<dbReference type="Proteomes" id="UP000008291">
    <property type="component" value="Chromosome"/>
</dbReference>